<reference evidence="3 4" key="1">
    <citation type="submission" date="2018-02" db="EMBL/GenBank/DDBJ databases">
        <title>Comparative genomes isolates from brazilian mangrove.</title>
        <authorList>
            <person name="Araujo J.E."/>
            <person name="Taketani R.G."/>
            <person name="Silva M.C.P."/>
            <person name="Loureco M.V."/>
            <person name="Andreote F.D."/>
        </authorList>
    </citation>
    <scope>NUCLEOTIDE SEQUENCE [LARGE SCALE GENOMIC DNA]</scope>
    <source>
        <strain evidence="3 4">Hex-1 MGV</strain>
    </source>
</reference>
<accession>A0A2S8G0C2</accession>
<evidence type="ECO:0000256" key="2">
    <source>
        <dbReference type="RuleBase" id="RU003452"/>
    </source>
</evidence>
<evidence type="ECO:0000256" key="1">
    <source>
        <dbReference type="ARBA" id="ARBA00006547"/>
    </source>
</evidence>
<dbReference type="Gene3D" id="3.30.2140.10">
    <property type="entry name" value="Arylamine N-acetyltransferase"/>
    <property type="match status" value="1"/>
</dbReference>
<organism evidence="3 4">
    <name type="scientific">Blastopirellula marina</name>
    <dbReference type="NCBI Taxonomy" id="124"/>
    <lineage>
        <taxon>Bacteria</taxon>
        <taxon>Pseudomonadati</taxon>
        <taxon>Planctomycetota</taxon>
        <taxon>Planctomycetia</taxon>
        <taxon>Pirellulales</taxon>
        <taxon>Pirellulaceae</taxon>
        <taxon>Blastopirellula</taxon>
    </lineage>
</organism>
<name>A0A2S8G0C2_9BACT</name>
<gene>
    <name evidence="3" type="ORF">C5Y83_06985</name>
</gene>
<dbReference type="GO" id="GO:0016407">
    <property type="term" value="F:acetyltransferase activity"/>
    <property type="evidence" value="ECO:0007669"/>
    <property type="project" value="InterPro"/>
</dbReference>
<comment type="similarity">
    <text evidence="1 2">Belongs to the arylamine N-acetyltransferase family.</text>
</comment>
<dbReference type="EMBL" id="PUHY01000005">
    <property type="protein sequence ID" value="PQO37887.1"/>
    <property type="molecule type" value="Genomic_DNA"/>
</dbReference>
<dbReference type="InterPro" id="IPR038765">
    <property type="entry name" value="Papain-like_cys_pep_sf"/>
</dbReference>
<sequence length="275" mass="30974">METSLDLDAYCARIGYTGPREATLETLHGLMQAHSQTIPFENLDPLMGRPIRLDVPSLFDKLVQQRRGGYCFEQNGLFLAVLETIGFDVVPLSARVRIGWPRDIVTPRTHMCLRIEIEGQSYLADVGVGGLSLTSALMLKLDQHQPTPHETRRIIKEGDVHYHQVQFGSEWQDVYELTLEPMPLIDREVGNWYTSTHPESRFRNVLMVARAAPEGKRLTIMNDEFSIRAASGEATKTSIESKQQLLSILDEHFGVTLDHEVPLKVPGIAWLTDGV</sequence>
<dbReference type="SUPFAM" id="SSF54001">
    <property type="entry name" value="Cysteine proteinases"/>
    <property type="match status" value="1"/>
</dbReference>
<proteinExistence type="inferred from homology"/>
<dbReference type="Proteomes" id="UP000238322">
    <property type="component" value="Unassembled WGS sequence"/>
</dbReference>
<dbReference type="PRINTS" id="PR01543">
    <property type="entry name" value="ANATRNSFRASE"/>
</dbReference>
<dbReference type="Gene3D" id="2.40.128.150">
    <property type="entry name" value="Cysteine proteinases"/>
    <property type="match status" value="1"/>
</dbReference>
<dbReference type="OrthoDB" id="7181050at2"/>
<protein>
    <submittedName>
        <fullName evidence="3">Arylamine N-acetyltransferase</fullName>
    </submittedName>
</protein>
<dbReference type="InterPro" id="IPR001447">
    <property type="entry name" value="Arylamine_N-AcTrfase"/>
</dbReference>
<dbReference type="PANTHER" id="PTHR11786">
    <property type="entry name" value="N-HYDROXYARYLAMINE O-ACETYLTRANSFERASE"/>
    <property type="match status" value="1"/>
</dbReference>
<dbReference type="Pfam" id="PF00797">
    <property type="entry name" value="Acetyltransf_2"/>
    <property type="match status" value="1"/>
</dbReference>
<keyword evidence="3" id="KW-0808">Transferase</keyword>
<evidence type="ECO:0000313" key="3">
    <source>
        <dbReference type="EMBL" id="PQO37887.1"/>
    </source>
</evidence>
<dbReference type="AlphaFoldDB" id="A0A2S8G0C2"/>
<dbReference type="PANTHER" id="PTHR11786:SF0">
    <property type="entry name" value="ARYLAMINE N-ACETYLTRANSFERASE 4-RELATED"/>
    <property type="match status" value="1"/>
</dbReference>
<comment type="caution">
    <text evidence="3">The sequence shown here is derived from an EMBL/GenBank/DDBJ whole genome shotgun (WGS) entry which is preliminary data.</text>
</comment>
<evidence type="ECO:0000313" key="4">
    <source>
        <dbReference type="Proteomes" id="UP000238322"/>
    </source>
</evidence>